<dbReference type="RefSeq" id="WP_135960356.1">
    <property type="nucleotide sequence ID" value="NZ_AQFR02000001.1"/>
</dbReference>
<dbReference type="AlphaFoldDB" id="A0A4S2BN95"/>
<dbReference type="Proteomes" id="UP000309117">
    <property type="component" value="Unassembled WGS sequence"/>
</dbReference>
<protein>
    <submittedName>
        <fullName evidence="1">Uncharacterized protein</fullName>
    </submittedName>
</protein>
<gene>
    <name evidence="1" type="ORF">E5351_02825</name>
</gene>
<accession>A0A4S2BN95</accession>
<dbReference type="EMBL" id="SRYV01000004">
    <property type="protein sequence ID" value="TGY16517.1"/>
    <property type="molecule type" value="Genomic_DNA"/>
</dbReference>
<evidence type="ECO:0000313" key="1">
    <source>
        <dbReference type="EMBL" id="TGY16517.1"/>
    </source>
</evidence>
<comment type="caution">
    <text evidence="1">The sequence shown here is derived from an EMBL/GenBank/DDBJ whole genome shotgun (WGS) entry which is preliminary data.</text>
</comment>
<proteinExistence type="predicted"/>
<name>A0A4S2BN95_9LACO</name>
<reference evidence="1 2" key="1">
    <citation type="submission" date="2019-04" db="EMBL/GenBank/DDBJ databases">
        <title>Microbes associate with the intestines of laboratory mice.</title>
        <authorList>
            <person name="Navarre W."/>
            <person name="Wong E."/>
            <person name="Huang K."/>
            <person name="Tropini C."/>
            <person name="Ng K."/>
            <person name="Yu B."/>
        </authorList>
    </citation>
    <scope>NUCLEOTIDE SEQUENCE [LARGE SCALE GENOMIC DNA]</scope>
    <source>
        <strain evidence="1 2">NM61_E11</strain>
    </source>
</reference>
<evidence type="ECO:0000313" key="2">
    <source>
        <dbReference type="Proteomes" id="UP000309117"/>
    </source>
</evidence>
<organism evidence="1 2">
    <name type="scientific">Lactobacillus intestinalis</name>
    <dbReference type="NCBI Taxonomy" id="151781"/>
    <lineage>
        <taxon>Bacteria</taxon>
        <taxon>Bacillati</taxon>
        <taxon>Bacillota</taxon>
        <taxon>Bacilli</taxon>
        <taxon>Lactobacillales</taxon>
        <taxon>Lactobacillaceae</taxon>
        <taxon>Lactobacillus</taxon>
    </lineage>
</organism>
<sequence length="188" mass="20213">MNKNFIKVLATTTAAISLMGMTADSSINQPQIVKAAQASQKSVSMLVYKYSANHTNRQKSMARGFVGTKAHVGVKNGKITKLIVHVDGKNSPLGKGKNVESIVRNLKINGISGKKANIPKNHSSFDFVFPAKAFQNGSWAKMKVTINFGGKMTEDAWIKFGKISGIKAAATLKAKAVSHKKVSKKASH</sequence>